<proteinExistence type="predicted"/>
<organism evidence="1 2">
    <name type="scientific">Caerostris darwini</name>
    <dbReference type="NCBI Taxonomy" id="1538125"/>
    <lineage>
        <taxon>Eukaryota</taxon>
        <taxon>Metazoa</taxon>
        <taxon>Ecdysozoa</taxon>
        <taxon>Arthropoda</taxon>
        <taxon>Chelicerata</taxon>
        <taxon>Arachnida</taxon>
        <taxon>Araneae</taxon>
        <taxon>Araneomorphae</taxon>
        <taxon>Entelegynae</taxon>
        <taxon>Araneoidea</taxon>
        <taxon>Araneidae</taxon>
        <taxon>Caerostris</taxon>
    </lineage>
</organism>
<dbReference type="AlphaFoldDB" id="A0AAV4TVQ1"/>
<evidence type="ECO:0000313" key="2">
    <source>
        <dbReference type="Proteomes" id="UP001054837"/>
    </source>
</evidence>
<dbReference type="EMBL" id="BPLQ01010320">
    <property type="protein sequence ID" value="GIY49949.1"/>
    <property type="molecule type" value="Genomic_DNA"/>
</dbReference>
<reference evidence="1 2" key="1">
    <citation type="submission" date="2021-06" db="EMBL/GenBank/DDBJ databases">
        <title>Caerostris darwini draft genome.</title>
        <authorList>
            <person name="Kono N."/>
            <person name="Arakawa K."/>
        </authorList>
    </citation>
    <scope>NUCLEOTIDE SEQUENCE [LARGE SCALE GENOMIC DNA]</scope>
</reference>
<evidence type="ECO:0000313" key="1">
    <source>
        <dbReference type="EMBL" id="GIY49949.1"/>
    </source>
</evidence>
<protein>
    <submittedName>
        <fullName evidence="1">Uncharacterized protein</fullName>
    </submittedName>
</protein>
<dbReference type="Proteomes" id="UP001054837">
    <property type="component" value="Unassembled WGS sequence"/>
</dbReference>
<comment type="caution">
    <text evidence="1">The sequence shown here is derived from an EMBL/GenBank/DDBJ whole genome shotgun (WGS) entry which is preliminary data.</text>
</comment>
<sequence>MHHCLLHLESPPTVSRSDTNPLITSIIRSGVPERSSVLEGVRGEGGILPQEKNRLVISGRIINCVVILAEDELIPEALCFLQRFASAIPATWNEGRETANGMFLPLPSQISEGVRNGVQEYFGYLLRTDADSSQ</sequence>
<gene>
    <name evidence="1" type="ORF">CDAR_183921</name>
</gene>
<name>A0AAV4TVQ1_9ARAC</name>
<accession>A0AAV4TVQ1</accession>
<keyword evidence="2" id="KW-1185">Reference proteome</keyword>